<organism evidence="1 2">
    <name type="scientific">Robiginitalea myxolifaciens</name>
    <dbReference type="NCBI Taxonomy" id="400055"/>
    <lineage>
        <taxon>Bacteria</taxon>
        <taxon>Pseudomonadati</taxon>
        <taxon>Bacteroidota</taxon>
        <taxon>Flavobacteriia</taxon>
        <taxon>Flavobacteriales</taxon>
        <taxon>Flavobacteriaceae</taxon>
        <taxon>Robiginitalea</taxon>
    </lineage>
</organism>
<keyword evidence="2" id="KW-1185">Reference proteome</keyword>
<dbReference type="RefSeq" id="WP_092983069.1">
    <property type="nucleotide sequence ID" value="NZ_FOYQ01000002.1"/>
</dbReference>
<dbReference type="EMBL" id="FOYQ01000002">
    <property type="protein sequence ID" value="SFR53085.1"/>
    <property type="molecule type" value="Genomic_DNA"/>
</dbReference>
<dbReference type="Proteomes" id="UP000199534">
    <property type="component" value="Unassembled WGS sequence"/>
</dbReference>
<dbReference type="OrthoDB" id="1448873at2"/>
<protein>
    <submittedName>
        <fullName evidence="1">Uncharacterized protein</fullName>
    </submittedName>
</protein>
<accession>A0A1I6HF08</accession>
<proteinExistence type="predicted"/>
<dbReference type="STRING" id="400055.SAMN04490243_2670"/>
<dbReference type="AlphaFoldDB" id="A0A1I6HF08"/>
<sequence length="87" mass="10540">MKFNWITAGIPGPEIEKHIIELEYQLRPRITRFLMRYFDPEVHEDFRAFQFDVDLARREIRISENTPRNYVQRVSCDFMNEIGLNCC</sequence>
<reference evidence="1 2" key="1">
    <citation type="submission" date="2016-10" db="EMBL/GenBank/DDBJ databases">
        <authorList>
            <person name="de Groot N.N."/>
        </authorList>
    </citation>
    <scope>NUCLEOTIDE SEQUENCE [LARGE SCALE GENOMIC DNA]</scope>
    <source>
        <strain evidence="1 2">DSM 21019</strain>
    </source>
</reference>
<gene>
    <name evidence="1" type="ORF">SAMN04490243_2670</name>
</gene>
<name>A0A1I6HF08_9FLAO</name>
<evidence type="ECO:0000313" key="2">
    <source>
        <dbReference type="Proteomes" id="UP000199534"/>
    </source>
</evidence>
<evidence type="ECO:0000313" key="1">
    <source>
        <dbReference type="EMBL" id="SFR53085.1"/>
    </source>
</evidence>